<feature type="domain" description="PucR C-terminal helix-turn-helix" evidence="2">
    <location>
        <begin position="282"/>
        <end position="336"/>
    </location>
</feature>
<sequence>MKINKVLAQEIADKVMTVIPYNVNIMDETGMIIGSGDANRKGSFHQGAIAAIEQNTIVCIYDLEGPSMPGVNIPIHFRKNIIGVIGISGEPAIVEPFAELVRVTAELLINQEYLYTERRIQEQMKEEFLYQWVFRQDHYDAVFKNNGEAMGINLTMERMAIIVKGETSKEPYLKDQEFSFKLNHSALLFIVPTDSDILKRLEQMNTHHRTKIGIGGSTTLVSKSVHEAERSIDIAEKLTLPSTFCYYQELKFIDYLTNKDLPFSEIGHFFKEFETTPKGQELIETLLCYIKNSGDMNAISKELHIHRNSLAYRLQRIEILTSKNPKKFTDLFQLYTGYVIYKMKHSD</sequence>
<comment type="caution">
    <text evidence="3">The sequence shown here is derived from an EMBL/GenBank/DDBJ whole genome shotgun (WGS) entry which is preliminary data.</text>
</comment>
<dbReference type="RefSeq" id="WP_306077198.1">
    <property type="nucleotide sequence ID" value="NZ_JAROBZ020000002.1"/>
</dbReference>
<dbReference type="EMBL" id="JAROBZ020000002">
    <property type="protein sequence ID" value="MFB3170203.1"/>
    <property type="molecule type" value="Genomic_DNA"/>
</dbReference>
<dbReference type="InterPro" id="IPR025736">
    <property type="entry name" value="PucR_C-HTH_dom"/>
</dbReference>
<dbReference type="InterPro" id="IPR051448">
    <property type="entry name" value="CdaR-like_regulators"/>
</dbReference>
<evidence type="ECO:0000259" key="2">
    <source>
        <dbReference type="Pfam" id="PF13556"/>
    </source>
</evidence>
<protein>
    <submittedName>
        <fullName evidence="3">Sugar diacid recognition domain-containing protein</fullName>
    </submittedName>
</protein>
<dbReference type="InterPro" id="IPR008599">
    <property type="entry name" value="Diacid_rec"/>
</dbReference>
<evidence type="ECO:0000313" key="4">
    <source>
        <dbReference type="Proteomes" id="UP001241748"/>
    </source>
</evidence>
<reference evidence="3 4" key="1">
    <citation type="submission" date="2024-05" db="EMBL/GenBank/DDBJ databases">
        <authorList>
            <person name="Venkateswaran K."/>
        </authorList>
    </citation>
    <scope>NUCLEOTIDE SEQUENCE [LARGE SCALE GENOMIC DNA]</scope>
    <source>
        <strain evidence="3 4">179-C4-2-HS</strain>
    </source>
</reference>
<dbReference type="PANTHER" id="PTHR33744">
    <property type="entry name" value="CARBOHYDRATE DIACID REGULATOR"/>
    <property type="match status" value="1"/>
</dbReference>
<evidence type="ECO:0000313" key="3">
    <source>
        <dbReference type="EMBL" id="MFB3170203.1"/>
    </source>
</evidence>
<evidence type="ECO:0000259" key="1">
    <source>
        <dbReference type="Pfam" id="PF05651"/>
    </source>
</evidence>
<name>A0ABV4YZR6_9BACI</name>
<dbReference type="Gene3D" id="1.10.10.2840">
    <property type="entry name" value="PucR C-terminal helix-turn-helix domain"/>
    <property type="match status" value="1"/>
</dbReference>
<organism evidence="3 4">
    <name type="scientific">Neobacillus driksii</name>
    <dbReference type="NCBI Taxonomy" id="3035913"/>
    <lineage>
        <taxon>Bacteria</taxon>
        <taxon>Bacillati</taxon>
        <taxon>Bacillota</taxon>
        <taxon>Bacilli</taxon>
        <taxon>Bacillales</taxon>
        <taxon>Bacillaceae</taxon>
        <taxon>Neobacillus</taxon>
    </lineage>
</organism>
<dbReference type="PANTHER" id="PTHR33744:SF15">
    <property type="entry name" value="CARBOHYDRATE DIACID REGULATOR"/>
    <property type="match status" value="1"/>
</dbReference>
<dbReference type="Proteomes" id="UP001241748">
    <property type="component" value="Unassembled WGS sequence"/>
</dbReference>
<keyword evidence="4" id="KW-1185">Reference proteome</keyword>
<gene>
    <name evidence="3" type="ORF">P5G62_024150</name>
</gene>
<dbReference type="InterPro" id="IPR042070">
    <property type="entry name" value="PucR_C-HTH_sf"/>
</dbReference>
<dbReference type="Pfam" id="PF05651">
    <property type="entry name" value="Diacid_rec"/>
    <property type="match status" value="1"/>
</dbReference>
<accession>A0ABV4YZR6</accession>
<dbReference type="Pfam" id="PF13556">
    <property type="entry name" value="HTH_30"/>
    <property type="match status" value="1"/>
</dbReference>
<proteinExistence type="predicted"/>
<feature type="domain" description="Putative sugar diacid recognition" evidence="1">
    <location>
        <begin position="4"/>
        <end position="132"/>
    </location>
</feature>